<dbReference type="PROSITE" id="PS00198">
    <property type="entry name" value="4FE4S_FER_1"/>
    <property type="match status" value="1"/>
</dbReference>
<dbReference type="EMBL" id="AP008230">
    <property type="protein sequence ID" value="BAE83039.1"/>
    <property type="molecule type" value="Genomic_DNA"/>
</dbReference>
<dbReference type="InterPro" id="IPR017896">
    <property type="entry name" value="4Fe4S_Fe-S-bd"/>
</dbReference>
<evidence type="ECO:0000313" key="10">
    <source>
        <dbReference type="Proteomes" id="UP000001946"/>
    </source>
</evidence>
<gene>
    <name evidence="9" type="primary">dmsB</name>
    <name evidence="9" type="ordered locus">DSY1250</name>
</gene>
<evidence type="ECO:0000313" key="9">
    <source>
        <dbReference type="EMBL" id="BAE83039.1"/>
    </source>
</evidence>
<organism evidence="9 10">
    <name type="scientific">Desulfitobacterium hafniense (strain Y51)</name>
    <dbReference type="NCBI Taxonomy" id="138119"/>
    <lineage>
        <taxon>Bacteria</taxon>
        <taxon>Bacillati</taxon>
        <taxon>Bacillota</taxon>
        <taxon>Clostridia</taxon>
        <taxon>Eubacteriales</taxon>
        <taxon>Desulfitobacteriaceae</taxon>
        <taxon>Desulfitobacterium</taxon>
    </lineage>
</organism>
<evidence type="ECO:0000256" key="6">
    <source>
        <dbReference type="ARBA" id="ARBA00023004"/>
    </source>
</evidence>
<dbReference type="InterPro" id="IPR050954">
    <property type="entry name" value="ET_IronSulfur_Cluster-Binding"/>
</dbReference>
<keyword evidence="9" id="KW-0560">Oxidoreductase</keyword>
<evidence type="ECO:0000256" key="4">
    <source>
        <dbReference type="ARBA" id="ARBA00022737"/>
    </source>
</evidence>
<reference evidence="9 10" key="1">
    <citation type="journal article" date="2006" name="J. Bacteriol.">
        <title>Complete genome sequence of the dehalorespiring bacterium Desulfitobacterium hafniense Y51 and comparison with Dehalococcoides ethenogenes 195.</title>
        <authorList>
            <person name="Nonaka H."/>
            <person name="Keresztes G."/>
            <person name="Shinoda Y."/>
            <person name="Ikenaga Y."/>
            <person name="Abe M."/>
            <person name="Naito K."/>
            <person name="Inatomi K."/>
            <person name="Furukawa K."/>
            <person name="Inui M."/>
            <person name="Yukawa H."/>
        </authorList>
    </citation>
    <scope>NUCLEOTIDE SEQUENCE [LARGE SCALE GENOMIC DNA]</scope>
    <source>
        <strain evidence="9 10">Y51</strain>
    </source>
</reference>
<evidence type="ECO:0000256" key="3">
    <source>
        <dbReference type="ARBA" id="ARBA00022723"/>
    </source>
</evidence>
<sequence>MLNSKRRRKTKMALGFYFDVNKCIGCRTCQVACKDRNRLDVGILFRRVKSYETGAYPAARVYHYSGACNHCQEAKCVQGCPTGALHFADDGTVQHDRKKCVGCKYCTWNCPYSVPQFIEEAGVIGKCDSCKDLRDAGENPVCVDACLMRCLEFGDLDQLAAKHGAHLVKELPVLPSAQVTNPSLLINPRKFSLDPQYKEVEV</sequence>
<keyword evidence="4" id="KW-0677">Repeat</keyword>
<proteinExistence type="predicted"/>
<evidence type="ECO:0000256" key="2">
    <source>
        <dbReference type="ARBA" id="ARBA00022485"/>
    </source>
</evidence>
<keyword evidence="1" id="KW-0813">Transport</keyword>
<dbReference type="Gene3D" id="3.30.70.20">
    <property type="match status" value="2"/>
</dbReference>
<dbReference type="SUPFAM" id="SSF54862">
    <property type="entry name" value="4Fe-4S ferredoxins"/>
    <property type="match status" value="1"/>
</dbReference>
<protein>
    <submittedName>
        <fullName evidence="9">Putative anaerobic DMSO reductase chain B iron-sulfur subunit</fullName>
        <ecNumber evidence="9">1.7.99.4</ecNumber>
    </submittedName>
</protein>
<evidence type="ECO:0000259" key="8">
    <source>
        <dbReference type="PROSITE" id="PS51379"/>
    </source>
</evidence>
<dbReference type="PANTHER" id="PTHR43177">
    <property type="entry name" value="PROTEIN NRFC"/>
    <property type="match status" value="1"/>
</dbReference>
<dbReference type="CDD" id="cd16371">
    <property type="entry name" value="DMSOR_beta_like"/>
    <property type="match status" value="1"/>
</dbReference>
<dbReference type="KEGG" id="dsy:DSY1250"/>
<dbReference type="InterPro" id="IPR017900">
    <property type="entry name" value="4Fe4S_Fe_S_CS"/>
</dbReference>
<dbReference type="GO" id="GO:0051539">
    <property type="term" value="F:4 iron, 4 sulfur cluster binding"/>
    <property type="evidence" value="ECO:0007669"/>
    <property type="project" value="UniProtKB-KW"/>
</dbReference>
<dbReference type="GO" id="GO:0016491">
    <property type="term" value="F:oxidoreductase activity"/>
    <property type="evidence" value="ECO:0007669"/>
    <property type="project" value="UniProtKB-KW"/>
</dbReference>
<dbReference type="PROSITE" id="PS51379">
    <property type="entry name" value="4FE4S_FER_2"/>
    <property type="match status" value="3"/>
</dbReference>
<keyword evidence="3" id="KW-0479">Metal-binding</keyword>
<feature type="domain" description="4Fe-4S ferredoxin-type" evidence="8">
    <location>
        <begin position="91"/>
        <end position="120"/>
    </location>
</feature>
<name>Q24Y53_DESHY</name>
<keyword evidence="10" id="KW-1185">Reference proteome</keyword>
<keyword evidence="7" id="KW-0411">Iron-sulfur</keyword>
<keyword evidence="2" id="KW-0004">4Fe-4S</keyword>
<evidence type="ECO:0000256" key="1">
    <source>
        <dbReference type="ARBA" id="ARBA00022448"/>
    </source>
</evidence>
<dbReference type="Pfam" id="PF12797">
    <property type="entry name" value="Fer4_2"/>
    <property type="match status" value="1"/>
</dbReference>
<accession>Q24Y53</accession>
<dbReference type="eggNOG" id="COG0437">
    <property type="taxonomic scope" value="Bacteria"/>
</dbReference>
<dbReference type="HOGENOM" id="CLU_043374_2_0_9"/>
<dbReference type="AlphaFoldDB" id="Q24Y53"/>
<evidence type="ECO:0000256" key="7">
    <source>
        <dbReference type="ARBA" id="ARBA00023014"/>
    </source>
</evidence>
<evidence type="ECO:0000256" key="5">
    <source>
        <dbReference type="ARBA" id="ARBA00022982"/>
    </source>
</evidence>
<feature type="domain" description="4Fe-4S ferredoxin-type" evidence="8">
    <location>
        <begin position="59"/>
        <end position="90"/>
    </location>
</feature>
<dbReference type="GO" id="GO:0046872">
    <property type="term" value="F:metal ion binding"/>
    <property type="evidence" value="ECO:0007669"/>
    <property type="project" value="UniProtKB-KW"/>
</dbReference>
<dbReference type="EC" id="1.7.99.4" evidence="9"/>
<keyword evidence="6" id="KW-0408">Iron</keyword>
<feature type="domain" description="4Fe-4S ferredoxin-type" evidence="8">
    <location>
        <begin position="14"/>
        <end position="44"/>
    </location>
</feature>
<dbReference type="Pfam" id="PF13247">
    <property type="entry name" value="Fer4_11"/>
    <property type="match status" value="1"/>
</dbReference>
<dbReference type="STRING" id="138119.DSY1250"/>
<dbReference type="PANTHER" id="PTHR43177:SF5">
    <property type="entry name" value="ANAEROBIC DIMETHYL SULFOXIDE REDUCTASE CHAIN B-RELATED"/>
    <property type="match status" value="1"/>
</dbReference>
<keyword evidence="5" id="KW-0249">Electron transport</keyword>
<dbReference type="Proteomes" id="UP000001946">
    <property type="component" value="Chromosome"/>
</dbReference>